<dbReference type="EMBL" id="SRMO01000084">
    <property type="protein sequence ID" value="TGG90885.1"/>
    <property type="molecule type" value="Genomic_DNA"/>
</dbReference>
<proteinExistence type="predicted"/>
<dbReference type="Gene3D" id="3.40.50.1820">
    <property type="entry name" value="alpha/beta hydrolase"/>
    <property type="match status" value="1"/>
</dbReference>
<dbReference type="PRINTS" id="PR00111">
    <property type="entry name" value="ABHYDROLASE"/>
</dbReference>
<keyword evidence="2" id="KW-0378">Hydrolase</keyword>
<dbReference type="PANTHER" id="PTHR46438">
    <property type="entry name" value="ALPHA/BETA-HYDROLASES SUPERFAMILY PROTEIN"/>
    <property type="match status" value="1"/>
</dbReference>
<sequence>MSEQGKWLFRGHRIHWVSSRPRQPDPHQPALLLIHGFGASTTHWRYNIPALARHYEVHAFDLLGFGRSAKPPEEPYGGTLWQEQTLSYVGERIGRPTVFIGNSIGGYVALAAAATAASDCAGVVLLNAAGPFIEADDPRSRSWGAIARKSIAGALLNSYPVQRLLFENLRRPRSIRSTLHQVYLDHTNVDDALIRSIREPALDPGAFLVFRKAFGVPGGEPLDTLLSRLDVPLLLLWGIRDPWINAVARRRQFQQAAPRASEVVLEAGHCPHDEVPEQVNRSLLDWLATLPAVAGA</sequence>
<reference evidence="2 3" key="1">
    <citation type="journal article" date="2019" name="mSystems">
        <title>Life at home and on the roam: Genomic adaptions reflect the dual lifestyle of an intracellular, facultative symbiont.</title>
        <authorList>
            <person name="Burgsdorf I."/>
        </authorList>
    </citation>
    <scope>NUCLEOTIDE SEQUENCE [LARGE SCALE GENOMIC DNA]</scope>
    <source>
        <strain evidence="2">277cV</strain>
    </source>
</reference>
<evidence type="ECO:0000313" key="2">
    <source>
        <dbReference type="EMBL" id="TGG90885.1"/>
    </source>
</evidence>
<accession>A0A524RLF2</accession>
<dbReference type="PANTHER" id="PTHR46438:SF2">
    <property type="entry name" value="ALPHA_BETA-HYDROLASES SUPERFAMILY PROTEIN"/>
    <property type="match status" value="1"/>
</dbReference>
<dbReference type="Proteomes" id="UP000317990">
    <property type="component" value="Unassembled WGS sequence"/>
</dbReference>
<evidence type="ECO:0000313" key="3">
    <source>
        <dbReference type="Proteomes" id="UP000317990"/>
    </source>
</evidence>
<evidence type="ECO:0000259" key="1">
    <source>
        <dbReference type="Pfam" id="PF12697"/>
    </source>
</evidence>
<organism evidence="2 3">
    <name type="scientific">Aphanocapsa feldmannii 277cV</name>
    <dbReference type="NCBI Taxonomy" id="2507553"/>
    <lineage>
        <taxon>Bacteria</taxon>
        <taxon>Bacillati</taxon>
        <taxon>Cyanobacteriota</taxon>
        <taxon>Cyanophyceae</taxon>
        <taxon>Oscillatoriophycideae</taxon>
        <taxon>Chroococcales</taxon>
        <taxon>Microcystaceae</taxon>
        <taxon>Aphanocapsa</taxon>
    </lineage>
</organism>
<dbReference type="InterPro" id="IPR000073">
    <property type="entry name" value="AB_hydrolase_1"/>
</dbReference>
<gene>
    <name evidence="2" type="ORF">ERJ67_09180</name>
</gene>
<feature type="domain" description="AB hydrolase-1" evidence="1">
    <location>
        <begin position="31"/>
        <end position="280"/>
    </location>
</feature>
<dbReference type="SUPFAM" id="SSF53474">
    <property type="entry name" value="alpha/beta-Hydrolases"/>
    <property type="match status" value="1"/>
</dbReference>
<dbReference type="Pfam" id="PF12697">
    <property type="entry name" value="Abhydrolase_6"/>
    <property type="match status" value="1"/>
</dbReference>
<dbReference type="AlphaFoldDB" id="A0A524RLF2"/>
<protein>
    <submittedName>
        <fullName evidence="2">Alpha/beta fold hydrolase</fullName>
    </submittedName>
</protein>
<name>A0A524RLF2_9CHRO</name>
<dbReference type="InterPro" id="IPR029058">
    <property type="entry name" value="AB_hydrolase_fold"/>
</dbReference>
<dbReference type="GO" id="GO:0016787">
    <property type="term" value="F:hydrolase activity"/>
    <property type="evidence" value="ECO:0007669"/>
    <property type="project" value="UniProtKB-KW"/>
</dbReference>
<comment type="caution">
    <text evidence="2">The sequence shown here is derived from an EMBL/GenBank/DDBJ whole genome shotgun (WGS) entry which is preliminary data.</text>
</comment>